<dbReference type="Gene3D" id="2.120.10.30">
    <property type="entry name" value="TolB, C-terminal domain"/>
    <property type="match status" value="1"/>
</dbReference>
<organism evidence="5">
    <name type="scientific">Eubacterium limosum</name>
    <dbReference type="NCBI Taxonomy" id="1736"/>
    <lineage>
        <taxon>Bacteria</taxon>
        <taxon>Bacillati</taxon>
        <taxon>Bacillota</taxon>
        <taxon>Clostridia</taxon>
        <taxon>Eubacteriales</taxon>
        <taxon>Eubacteriaceae</taxon>
        <taxon>Eubacterium</taxon>
    </lineage>
</organism>
<feature type="active site" description="Proton donor/acceptor" evidence="3">
    <location>
        <position position="228"/>
    </location>
</feature>
<dbReference type="EC" id="3.1.1.17" evidence="5"/>
<comment type="similarity">
    <text evidence="1">Belongs to the SMP-30/CGR1 family.</text>
</comment>
<sequence length="296" mass="33180">MTLKLRKDNAGLDKILDPSQTLQIEAQGFTFIEGGVWNKQKKSLIFNDIPESKTYEYFPGQPPRLIRENTHKANGNAYDLDGNIVVCEHVRSCISKLDVQTGDVRVLASHYEGKELNSPNDVVVKSNGVIFFTDPRFGRNPSWVGLEREQELDFQGVFSLYPKTGRLRLLCRDLDNPNGLCFSPDEQYLYINDPPKSHIRRFKVRLDGNLEEGTVFAITKGEGKGKPDGMKTDVEGNLYCCAQGGVHIFNKKGICLGVVKIPEQSGNCAFGGDDMKTLYVMATDKLYSFRTKIKGN</sequence>
<feature type="binding site" evidence="4">
    <location>
        <position position="178"/>
    </location>
    <ligand>
        <name>a divalent metal cation</name>
        <dbReference type="ChEBI" id="CHEBI:60240"/>
    </ligand>
</feature>
<feature type="binding site" evidence="4">
    <location>
        <position position="33"/>
    </location>
    <ligand>
        <name>a divalent metal cation</name>
        <dbReference type="ChEBI" id="CHEBI:60240"/>
    </ligand>
</feature>
<dbReference type="GO" id="GO:0004341">
    <property type="term" value="F:gluconolactonase activity"/>
    <property type="evidence" value="ECO:0007669"/>
    <property type="project" value="UniProtKB-EC"/>
</dbReference>
<keyword evidence="4" id="KW-0862">Zinc</keyword>
<dbReference type="Pfam" id="PF08450">
    <property type="entry name" value="SGL"/>
    <property type="match status" value="1"/>
</dbReference>
<dbReference type="PANTHER" id="PTHR47572">
    <property type="entry name" value="LIPOPROTEIN-RELATED"/>
    <property type="match status" value="1"/>
</dbReference>
<accession>A0A6N2YAA9</accession>
<dbReference type="InterPro" id="IPR051262">
    <property type="entry name" value="SMP-30/CGR1_Lactonase"/>
</dbReference>
<dbReference type="InterPro" id="IPR013658">
    <property type="entry name" value="SGL"/>
</dbReference>
<evidence type="ECO:0000313" key="5">
    <source>
        <dbReference type="EMBL" id="VYT63759.1"/>
    </source>
</evidence>
<comment type="cofactor">
    <cofactor evidence="4">
        <name>Zn(2+)</name>
        <dbReference type="ChEBI" id="CHEBI:29105"/>
    </cofactor>
    <text evidence="4">Binds 1 divalent metal cation per subunit.</text>
</comment>
<dbReference type="PRINTS" id="PR01790">
    <property type="entry name" value="SMP30FAMILY"/>
</dbReference>
<evidence type="ECO:0000256" key="1">
    <source>
        <dbReference type="ARBA" id="ARBA00008853"/>
    </source>
</evidence>
<dbReference type="SUPFAM" id="SSF63829">
    <property type="entry name" value="Calcium-dependent phosphotriesterase"/>
    <property type="match status" value="1"/>
</dbReference>
<feature type="binding site" evidence="4">
    <location>
        <position position="120"/>
    </location>
    <ligand>
        <name>substrate</name>
    </ligand>
</feature>
<dbReference type="PANTHER" id="PTHR47572:SF4">
    <property type="entry name" value="LACTONASE DRP35"/>
    <property type="match status" value="1"/>
</dbReference>
<gene>
    <name evidence="5" type="primary">gnl</name>
    <name evidence="5" type="ORF">ELLFYP34_00083</name>
</gene>
<dbReference type="InterPro" id="IPR005511">
    <property type="entry name" value="SMP-30"/>
</dbReference>
<keyword evidence="4" id="KW-0479">Metal-binding</keyword>
<feature type="binding site" evidence="4">
    <location>
        <position position="228"/>
    </location>
    <ligand>
        <name>a divalent metal cation</name>
        <dbReference type="ChEBI" id="CHEBI:60240"/>
    </ligand>
</feature>
<evidence type="ECO:0000256" key="4">
    <source>
        <dbReference type="PIRSR" id="PIRSR605511-2"/>
    </source>
</evidence>
<evidence type="ECO:0000256" key="3">
    <source>
        <dbReference type="PIRSR" id="PIRSR605511-1"/>
    </source>
</evidence>
<name>A0A6N2YAA9_EUBLI</name>
<keyword evidence="2 5" id="KW-0378">Hydrolase</keyword>
<evidence type="ECO:0000256" key="2">
    <source>
        <dbReference type="ARBA" id="ARBA00022801"/>
    </source>
</evidence>
<dbReference type="GO" id="GO:0046872">
    <property type="term" value="F:metal ion binding"/>
    <property type="evidence" value="ECO:0007669"/>
    <property type="project" value="UniProtKB-KW"/>
</dbReference>
<reference evidence="5" key="1">
    <citation type="submission" date="2019-11" db="EMBL/GenBank/DDBJ databases">
        <authorList>
            <person name="Feng L."/>
        </authorList>
    </citation>
    <scope>NUCLEOTIDE SEQUENCE</scope>
    <source>
        <strain evidence="5">ElimosumLFYP34</strain>
    </source>
</reference>
<dbReference type="EMBL" id="CACRTR010000001">
    <property type="protein sequence ID" value="VYT63759.1"/>
    <property type="molecule type" value="Genomic_DNA"/>
</dbReference>
<dbReference type="AlphaFoldDB" id="A0A6N2YAA9"/>
<dbReference type="InterPro" id="IPR011042">
    <property type="entry name" value="6-blade_b-propeller_TolB-like"/>
</dbReference>
<protein>
    <submittedName>
        <fullName evidence="5">Gluconolactonase</fullName>
        <ecNumber evidence="5">3.1.1.17</ecNumber>
    </submittedName>
</protein>
<proteinExistence type="inferred from homology"/>